<gene>
    <name evidence="2" type="ORF">H9660_09640</name>
</gene>
<dbReference type="RefSeq" id="WP_191750172.1">
    <property type="nucleotide sequence ID" value="NZ_JACSQZ010000032.1"/>
</dbReference>
<dbReference type="Gene3D" id="3.40.50.360">
    <property type="match status" value="1"/>
</dbReference>
<accession>A0ABR8Q4Q6</accession>
<evidence type="ECO:0000313" key="3">
    <source>
        <dbReference type="Proteomes" id="UP000640335"/>
    </source>
</evidence>
<evidence type="ECO:0000313" key="2">
    <source>
        <dbReference type="EMBL" id="MBD7915410.1"/>
    </source>
</evidence>
<feature type="domain" description="Flavodoxin-like" evidence="1">
    <location>
        <begin position="3"/>
        <end position="158"/>
    </location>
</feature>
<organism evidence="2 3">
    <name type="scientific">Clostridium gallinarum</name>
    <dbReference type="NCBI Taxonomy" id="2762246"/>
    <lineage>
        <taxon>Bacteria</taxon>
        <taxon>Bacillati</taxon>
        <taxon>Bacillota</taxon>
        <taxon>Clostridia</taxon>
        <taxon>Eubacteriales</taxon>
        <taxon>Clostridiaceae</taxon>
        <taxon>Clostridium</taxon>
    </lineage>
</organism>
<dbReference type="InterPro" id="IPR029039">
    <property type="entry name" value="Flavoprotein-like_sf"/>
</dbReference>
<proteinExistence type="predicted"/>
<keyword evidence="3" id="KW-1185">Reference proteome</keyword>
<reference evidence="2 3" key="1">
    <citation type="submission" date="2020-08" db="EMBL/GenBank/DDBJ databases">
        <title>A Genomic Blueprint of the Chicken Gut Microbiome.</title>
        <authorList>
            <person name="Gilroy R."/>
            <person name="Ravi A."/>
            <person name="Getino M."/>
            <person name="Pursley I."/>
            <person name="Horton D.L."/>
            <person name="Alikhan N.-F."/>
            <person name="Baker D."/>
            <person name="Gharbi K."/>
            <person name="Hall N."/>
            <person name="Watson M."/>
            <person name="Adriaenssens E.M."/>
            <person name="Foster-Nyarko E."/>
            <person name="Jarju S."/>
            <person name="Secka A."/>
            <person name="Antonio M."/>
            <person name="Oren A."/>
            <person name="Chaudhuri R."/>
            <person name="La Ragione R.M."/>
            <person name="Hildebrand F."/>
            <person name="Pallen M.J."/>
        </authorList>
    </citation>
    <scope>NUCLEOTIDE SEQUENCE [LARGE SCALE GENOMIC DNA]</scope>
    <source>
        <strain evidence="2 3">Sa3CUN1</strain>
    </source>
</reference>
<sequence>MKKLLVYYSHDGSTKFVAEIISKIIEADIMELIPEENINITGIMKISWGVRQLITHPKPKLLRNNINPSDYDMIVIGTPVWSYTFSPPINTFFNEYKLSGKKVAIFCCHGGQKGKTIEKMKECLKGNIIIGENDFLEPLKYRKEENLKKIIEWANNISK</sequence>
<dbReference type="Pfam" id="PF12682">
    <property type="entry name" value="Flavodoxin_4"/>
    <property type="match status" value="1"/>
</dbReference>
<dbReference type="InterPro" id="IPR008254">
    <property type="entry name" value="Flavodoxin/NO_synth"/>
</dbReference>
<dbReference type="PANTHER" id="PTHR39201:SF1">
    <property type="entry name" value="FLAVODOXIN-LIKE DOMAIN-CONTAINING PROTEIN"/>
    <property type="match status" value="1"/>
</dbReference>
<dbReference type="PANTHER" id="PTHR39201">
    <property type="entry name" value="EXPORTED PROTEIN-RELATED"/>
    <property type="match status" value="1"/>
</dbReference>
<dbReference type="EMBL" id="JACSQZ010000032">
    <property type="protein sequence ID" value="MBD7915410.1"/>
    <property type="molecule type" value="Genomic_DNA"/>
</dbReference>
<protein>
    <submittedName>
        <fullName evidence="2">Flavodoxin</fullName>
    </submittedName>
</protein>
<comment type="caution">
    <text evidence="2">The sequence shown here is derived from an EMBL/GenBank/DDBJ whole genome shotgun (WGS) entry which is preliminary data.</text>
</comment>
<dbReference type="PROSITE" id="PS50902">
    <property type="entry name" value="FLAVODOXIN_LIKE"/>
    <property type="match status" value="1"/>
</dbReference>
<name>A0ABR8Q4Q6_9CLOT</name>
<evidence type="ECO:0000259" key="1">
    <source>
        <dbReference type="PROSITE" id="PS50902"/>
    </source>
</evidence>
<dbReference type="SUPFAM" id="SSF52218">
    <property type="entry name" value="Flavoproteins"/>
    <property type="match status" value="1"/>
</dbReference>
<dbReference type="Proteomes" id="UP000640335">
    <property type="component" value="Unassembled WGS sequence"/>
</dbReference>